<name>A0A0L8IFN9_OCTBM</name>
<proteinExistence type="predicted"/>
<dbReference type="AlphaFoldDB" id="A0A0L8IFN9"/>
<reference evidence="2" key="1">
    <citation type="submission" date="2015-07" db="EMBL/GenBank/DDBJ databases">
        <title>MeaNS - Measles Nucleotide Surveillance Program.</title>
        <authorList>
            <person name="Tran T."/>
            <person name="Druce J."/>
        </authorList>
    </citation>
    <scope>NUCLEOTIDE SEQUENCE</scope>
    <source>
        <strain evidence="2">UCB-OBI-ISO-001</strain>
        <tissue evidence="2">Gonad</tissue>
    </source>
</reference>
<dbReference type="STRING" id="37653.A0A0L8IFN9"/>
<organism evidence="2">
    <name type="scientific">Octopus bimaculoides</name>
    <name type="common">California two-spotted octopus</name>
    <dbReference type="NCBI Taxonomy" id="37653"/>
    <lineage>
        <taxon>Eukaryota</taxon>
        <taxon>Metazoa</taxon>
        <taxon>Spiralia</taxon>
        <taxon>Lophotrochozoa</taxon>
        <taxon>Mollusca</taxon>
        <taxon>Cephalopoda</taxon>
        <taxon>Coleoidea</taxon>
        <taxon>Octopodiformes</taxon>
        <taxon>Octopoda</taxon>
        <taxon>Incirrata</taxon>
        <taxon>Octopodidae</taxon>
        <taxon>Octopus</taxon>
    </lineage>
</organism>
<evidence type="ECO:0000256" key="1">
    <source>
        <dbReference type="SAM" id="MobiDB-lite"/>
    </source>
</evidence>
<dbReference type="OrthoDB" id="10000786at2759"/>
<accession>A0A0L8IFN9</accession>
<sequence>MRRSHLERHLRTSHPALVDKRKALFETIRHSLKQAKLDGSGAFRQQTSMVVEACYETAILIAKSKKSHNIGESLIKSSSPVFAIHRDETTDIAQCSQLLVYVRSVSGNCLKEEMLFSPPMDSPSLDSPSLDSPSLDSPSLDSPSLDSPSLDSPSLDSPSMDSPSMDSPSMDNPSKDSFNIVREKNPSLVGKHCIFHRETLASRTLPTEMRNILIVVIKVVNFIKGGALNSRLFNLLYNDMESEHEALLFHTNVRWLSKGNILRRLYELREEVVIFLDLQQKADLHDKPQPEGSQLFLAYLVDIFKALNALDLKLLTRKEHVDTFI</sequence>
<dbReference type="PANTHER" id="PTHR45913:SF19">
    <property type="entry name" value="LOW QUALITY PROTEIN: ZINC FINGER BED DOMAIN-CONTAINING PROTEIN 5-LIKE"/>
    <property type="match status" value="1"/>
</dbReference>
<evidence type="ECO:0000313" key="2">
    <source>
        <dbReference type="EMBL" id="KOF99830.1"/>
    </source>
</evidence>
<dbReference type="EMBL" id="KQ415885">
    <property type="protein sequence ID" value="KOF99830.1"/>
    <property type="molecule type" value="Genomic_DNA"/>
</dbReference>
<feature type="region of interest" description="Disordered" evidence="1">
    <location>
        <begin position="120"/>
        <end position="178"/>
    </location>
</feature>
<gene>
    <name evidence="2" type="ORF">OCBIM_22011417mg</name>
</gene>
<dbReference type="PANTHER" id="PTHR45913">
    <property type="entry name" value="EPM2A-INTERACTING PROTEIN 1"/>
    <property type="match status" value="1"/>
</dbReference>
<feature type="compositionally biased region" description="Low complexity" evidence="1">
    <location>
        <begin position="120"/>
        <end position="177"/>
    </location>
</feature>
<protein>
    <submittedName>
        <fullName evidence="2">Uncharacterized protein</fullName>
    </submittedName>
</protein>